<protein>
    <submittedName>
        <fullName evidence="2">Uncharacterized protein</fullName>
    </submittedName>
</protein>
<keyword evidence="3" id="KW-1185">Reference proteome</keyword>
<sequence length="183" mass="20076">MATLCRSVGVDQRVLVPSNTNDGDNPSQQLAPTLVGKHSSHNGTSPSCGGELCRDHRRHRVITTNTNSLYNSEKCQHRSETDSRRIPNNTLENGGEDHDNKLQPVNLLTPNDISKTAKPQLSNNSTNRSGNFQQGLLRFRDVAIGPKHITHHGDTKIDSKDIISISHEPNTSNSDSTNVIPTK</sequence>
<evidence type="ECO:0000313" key="2">
    <source>
        <dbReference type="EMBL" id="KAH3686180.1"/>
    </source>
</evidence>
<feature type="region of interest" description="Disordered" evidence="1">
    <location>
        <begin position="69"/>
        <end position="130"/>
    </location>
</feature>
<evidence type="ECO:0000313" key="3">
    <source>
        <dbReference type="Proteomes" id="UP000774326"/>
    </source>
</evidence>
<dbReference type="EMBL" id="JAEUBG010001571">
    <property type="protein sequence ID" value="KAH3686180.1"/>
    <property type="molecule type" value="Genomic_DNA"/>
</dbReference>
<dbReference type="Proteomes" id="UP000774326">
    <property type="component" value="Unassembled WGS sequence"/>
</dbReference>
<dbReference type="AlphaFoldDB" id="A0A9P8TPF7"/>
<name>A0A9P8TPF7_WICPI</name>
<feature type="compositionally biased region" description="Polar residues" evidence="1">
    <location>
        <begin position="106"/>
        <end position="130"/>
    </location>
</feature>
<proteinExistence type="predicted"/>
<comment type="caution">
    <text evidence="2">The sequence shown here is derived from an EMBL/GenBank/DDBJ whole genome shotgun (WGS) entry which is preliminary data.</text>
</comment>
<reference evidence="2" key="2">
    <citation type="submission" date="2021-01" db="EMBL/GenBank/DDBJ databases">
        <authorList>
            <person name="Schikora-Tamarit M.A."/>
        </authorList>
    </citation>
    <scope>NUCLEOTIDE SEQUENCE</scope>
    <source>
        <strain evidence="2">CBS2887</strain>
    </source>
</reference>
<organism evidence="2 3">
    <name type="scientific">Wickerhamomyces pijperi</name>
    <name type="common">Yeast</name>
    <name type="synonym">Pichia pijperi</name>
    <dbReference type="NCBI Taxonomy" id="599730"/>
    <lineage>
        <taxon>Eukaryota</taxon>
        <taxon>Fungi</taxon>
        <taxon>Dikarya</taxon>
        <taxon>Ascomycota</taxon>
        <taxon>Saccharomycotina</taxon>
        <taxon>Saccharomycetes</taxon>
        <taxon>Phaffomycetales</taxon>
        <taxon>Wickerhamomycetaceae</taxon>
        <taxon>Wickerhamomyces</taxon>
    </lineage>
</organism>
<feature type="region of interest" description="Disordered" evidence="1">
    <location>
        <begin position="15"/>
        <end position="51"/>
    </location>
</feature>
<evidence type="ECO:0000256" key="1">
    <source>
        <dbReference type="SAM" id="MobiDB-lite"/>
    </source>
</evidence>
<dbReference type="OrthoDB" id="10657031at2759"/>
<feature type="compositionally biased region" description="Basic and acidic residues" evidence="1">
    <location>
        <begin position="74"/>
        <end position="85"/>
    </location>
</feature>
<reference evidence="2" key="1">
    <citation type="journal article" date="2021" name="Open Biol.">
        <title>Shared evolutionary footprints suggest mitochondrial oxidative damage underlies multiple complex I losses in fungi.</title>
        <authorList>
            <person name="Schikora-Tamarit M.A."/>
            <person name="Marcet-Houben M."/>
            <person name="Nosek J."/>
            <person name="Gabaldon T."/>
        </authorList>
    </citation>
    <scope>NUCLEOTIDE SEQUENCE</scope>
    <source>
        <strain evidence="2">CBS2887</strain>
    </source>
</reference>
<feature type="compositionally biased region" description="Polar residues" evidence="1">
    <location>
        <begin position="17"/>
        <end position="31"/>
    </location>
</feature>
<accession>A0A9P8TPF7</accession>
<gene>
    <name evidence="2" type="ORF">WICPIJ_002848</name>
</gene>